<dbReference type="Proteomes" id="UP000800036">
    <property type="component" value="Unassembled WGS sequence"/>
</dbReference>
<feature type="compositionally biased region" description="Basic and acidic residues" evidence="1">
    <location>
        <begin position="97"/>
        <end position="107"/>
    </location>
</feature>
<gene>
    <name evidence="2" type="ORF">BU23DRAFT_60159</name>
</gene>
<protein>
    <submittedName>
        <fullName evidence="2">Uncharacterized protein</fullName>
    </submittedName>
</protein>
<dbReference type="OrthoDB" id="5426797at2759"/>
<evidence type="ECO:0000256" key="1">
    <source>
        <dbReference type="SAM" id="MobiDB-lite"/>
    </source>
</evidence>
<reference evidence="2" key="1">
    <citation type="journal article" date="2020" name="Stud. Mycol.">
        <title>101 Dothideomycetes genomes: a test case for predicting lifestyles and emergence of pathogens.</title>
        <authorList>
            <person name="Haridas S."/>
            <person name="Albert R."/>
            <person name="Binder M."/>
            <person name="Bloem J."/>
            <person name="Labutti K."/>
            <person name="Salamov A."/>
            <person name="Andreopoulos B."/>
            <person name="Baker S."/>
            <person name="Barry K."/>
            <person name="Bills G."/>
            <person name="Bluhm B."/>
            <person name="Cannon C."/>
            <person name="Castanera R."/>
            <person name="Culley D."/>
            <person name="Daum C."/>
            <person name="Ezra D."/>
            <person name="Gonzalez J."/>
            <person name="Henrissat B."/>
            <person name="Kuo A."/>
            <person name="Liang C."/>
            <person name="Lipzen A."/>
            <person name="Lutzoni F."/>
            <person name="Magnuson J."/>
            <person name="Mondo S."/>
            <person name="Nolan M."/>
            <person name="Ohm R."/>
            <person name="Pangilinan J."/>
            <person name="Park H.-J."/>
            <person name="Ramirez L."/>
            <person name="Alfaro M."/>
            <person name="Sun H."/>
            <person name="Tritt A."/>
            <person name="Yoshinaga Y."/>
            <person name="Zwiers L.-H."/>
            <person name="Turgeon B."/>
            <person name="Goodwin S."/>
            <person name="Spatafora J."/>
            <person name="Crous P."/>
            <person name="Grigoriev I."/>
        </authorList>
    </citation>
    <scope>NUCLEOTIDE SEQUENCE</scope>
    <source>
        <strain evidence="2">CBS 107.79</strain>
    </source>
</reference>
<name>A0A6A5VM25_9PLEO</name>
<feature type="region of interest" description="Disordered" evidence="1">
    <location>
        <begin position="71"/>
        <end position="108"/>
    </location>
</feature>
<keyword evidence="3" id="KW-1185">Reference proteome</keyword>
<evidence type="ECO:0000313" key="2">
    <source>
        <dbReference type="EMBL" id="KAF1976066.1"/>
    </source>
</evidence>
<accession>A0A6A5VM25</accession>
<dbReference type="AlphaFoldDB" id="A0A6A5VM25"/>
<organism evidence="2 3">
    <name type="scientific">Bimuria novae-zelandiae CBS 107.79</name>
    <dbReference type="NCBI Taxonomy" id="1447943"/>
    <lineage>
        <taxon>Eukaryota</taxon>
        <taxon>Fungi</taxon>
        <taxon>Dikarya</taxon>
        <taxon>Ascomycota</taxon>
        <taxon>Pezizomycotina</taxon>
        <taxon>Dothideomycetes</taxon>
        <taxon>Pleosporomycetidae</taxon>
        <taxon>Pleosporales</taxon>
        <taxon>Massarineae</taxon>
        <taxon>Didymosphaeriaceae</taxon>
        <taxon>Bimuria</taxon>
    </lineage>
</organism>
<evidence type="ECO:0000313" key="3">
    <source>
        <dbReference type="Proteomes" id="UP000800036"/>
    </source>
</evidence>
<dbReference type="EMBL" id="ML976668">
    <property type="protein sequence ID" value="KAF1976066.1"/>
    <property type="molecule type" value="Genomic_DNA"/>
</dbReference>
<proteinExistence type="predicted"/>
<sequence length="195" mass="21846">MARRSRRLGTSRAVPAAVSTIATSRTKRRCRNNPPTSIAVLIYENPSPPATPSLDCGSSFVCEEDLEPVTHSTLDTDAGSPVDAETDSYRDSGIGLDVERDGERDPPGSEAAAILERIAYHQKQGPARPRHSNRITELWKTESRFWKRYCLMVQEVTGLSPEAQLRKCDPAVFKTYLEWRTKHSRIKKESAIKAY</sequence>